<feature type="region of interest" description="Disordered" evidence="1">
    <location>
        <begin position="108"/>
        <end position="131"/>
    </location>
</feature>
<reference evidence="2 3" key="1">
    <citation type="submission" date="2021-08" db="EMBL/GenBank/DDBJ databases">
        <title>Draft Genome Sequence of Phanerochaete sordida strain YK-624.</title>
        <authorList>
            <person name="Mori T."/>
            <person name="Dohra H."/>
            <person name="Suzuki T."/>
            <person name="Kawagishi H."/>
            <person name="Hirai H."/>
        </authorList>
    </citation>
    <scope>NUCLEOTIDE SEQUENCE [LARGE SCALE GENOMIC DNA]</scope>
    <source>
        <strain evidence="2 3">YK-624</strain>
    </source>
</reference>
<organism evidence="2 3">
    <name type="scientific">Phanerochaete sordida</name>
    <dbReference type="NCBI Taxonomy" id="48140"/>
    <lineage>
        <taxon>Eukaryota</taxon>
        <taxon>Fungi</taxon>
        <taxon>Dikarya</taxon>
        <taxon>Basidiomycota</taxon>
        <taxon>Agaricomycotina</taxon>
        <taxon>Agaricomycetes</taxon>
        <taxon>Polyporales</taxon>
        <taxon>Phanerochaetaceae</taxon>
        <taxon>Phanerochaete</taxon>
    </lineage>
</organism>
<keyword evidence="3" id="KW-1185">Reference proteome</keyword>
<evidence type="ECO:0000313" key="3">
    <source>
        <dbReference type="Proteomes" id="UP000703269"/>
    </source>
</evidence>
<dbReference type="EMBL" id="BPQB01000074">
    <property type="protein sequence ID" value="GJE97598.1"/>
    <property type="molecule type" value="Genomic_DNA"/>
</dbReference>
<accession>A0A9P3GMC9</accession>
<evidence type="ECO:0000256" key="1">
    <source>
        <dbReference type="SAM" id="MobiDB-lite"/>
    </source>
</evidence>
<gene>
    <name evidence="2" type="ORF">PsYK624_138190</name>
</gene>
<sequence length="149" mass="16758">MRANKFILKYVKEAKAEQVSFPVSTNPETYERFEENTMLDICMREFAAYLSSHARSNSTNFSAFMMQPLHKAATHAVLTFDVDYDKVAPKEPAEVKMEDNPAIAEVYATATKRQGPPPKGGYPFPKRDDIKSTVRLSPSPCKYCGSSNH</sequence>
<dbReference type="AlphaFoldDB" id="A0A9P3GMC9"/>
<evidence type="ECO:0000313" key="2">
    <source>
        <dbReference type="EMBL" id="GJE97598.1"/>
    </source>
</evidence>
<protein>
    <submittedName>
        <fullName evidence="2">Uncharacterized protein</fullName>
    </submittedName>
</protein>
<comment type="caution">
    <text evidence="2">The sequence shown here is derived from an EMBL/GenBank/DDBJ whole genome shotgun (WGS) entry which is preliminary data.</text>
</comment>
<name>A0A9P3GMC9_9APHY</name>
<dbReference type="Proteomes" id="UP000703269">
    <property type="component" value="Unassembled WGS sequence"/>
</dbReference>
<proteinExistence type="predicted"/>